<dbReference type="InterPro" id="IPR032508">
    <property type="entry name" value="FecR_C"/>
</dbReference>
<keyword evidence="1" id="KW-0472">Membrane</keyword>
<dbReference type="Pfam" id="PF16344">
    <property type="entry name" value="FecR_C"/>
    <property type="match status" value="1"/>
</dbReference>
<accession>A0A172TYG7</accession>
<dbReference type="PIRSF" id="PIRSF018266">
    <property type="entry name" value="FecR"/>
    <property type="match status" value="1"/>
</dbReference>
<proteinExistence type="predicted"/>
<evidence type="ECO:0008006" key="6">
    <source>
        <dbReference type="Google" id="ProtNLM"/>
    </source>
</evidence>
<dbReference type="OrthoDB" id="697544at2"/>
<name>A0A172TYG7_9BACT</name>
<evidence type="ECO:0000259" key="3">
    <source>
        <dbReference type="Pfam" id="PF16344"/>
    </source>
</evidence>
<dbReference type="GO" id="GO:0016989">
    <property type="term" value="F:sigma factor antagonist activity"/>
    <property type="evidence" value="ECO:0007669"/>
    <property type="project" value="TreeGrafter"/>
</dbReference>
<dbReference type="RefSeq" id="WP_066406292.1">
    <property type="nucleotide sequence ID" value="NZ_CP011390.1"/>
</dbReference>
<dbReference type="Proteomes" id="UP000077177">
    <property type="component" value="Chromosome"/>
</dbReference>
<protein>
    <recommendedName>
        <fullName evidence="6">FecR protein domain-containing protein</fullName>
    </recommendedName>
</protein>
<evidence type="ECO:0000313" key="5">
    <source>
        <dbReference type="Proteomes" id="UP000077177"/>
    </source>
</evidence>
<sequence>MTEQYIEELVQKYADGTATPKEVQQLMDWYHAAPIGDVPWPDTDAQEKEKVQQRMLQRLQNTLPAKKGHLYWLTPLRVAAAVLIAVLSAALFYYWPSAPVAYITITNPSGRIKQVQLPDGSTVWLNAATTLKYASAFSKHRQLQLDGEAFFDVTHNAEHPFSVEAGEVQVTVLGTRFNISGYTSSNRTTVSLLKGKVRVSAEEKELAVLSPATQLEWDRQLRKAITKSIDTTAAVAWKAGRLQFQGQTLGEIMQALERWYGVPAHFTNSNLSQCRYYMSFDSAMPLKKVLDLMTEITDMHFALDKQTIIISGKGCQ</sequence>
<feature type="domain" description="Protein FecR C-terminal" evidence="3">
    <location>
        <begin position="242"/>
        <end position="310"/>
    </location>
</feature>
<keyword evidence="1" id="KW-1133">Transmembrane helix</keyword>
<dbReference type="InterPro" id="IPR006860">
    <property type="entry name" value="FecR"/>
</dbReference>
<dbReference type="PANTHER" id="PTHR30273">
    <property type="entry name" value="PERIPLASMIC SIGNAL SENSOR AND SIGMA FACTOR ACTIVATOR FECR-RELATED"/>
    <property type="match status" value="1"/>
</dbReference>
<evidence type="ECO:0000259" key="2">
    <source>
        <dbReference type="Pfam" id="PF04773"/>
    </source>
</evidence>
<dbReference type="AlphaFoldDB" id="A0A172TYG7"/>
<evidence type="ECO:0000313" key="4">
    <source>
        <dbReference type="EMBL" id="ANE52125.1"/>
    </source>
</evidence>
<dbReference type="Gene3D" id="3.55.50.30">
    <property type="match status" value="1"/>
</dbReference>
<gene>
    <name evidence="4" type="ORF">SY85_18125</name>
</gene>
<dbReference type="KEGG" id="fla:SY85_18125"/>
<dbReference type="PANTHER" id="PTHR30273:SF2">
    <property type="entry name" value="PROTEIN FECR"/>
    <property type="match status" value="1"/>
</dbReference>
<dbReference type="EMBL" id="CP011390">
    <property type="protein sequence ID" value="ANE52125.1"/>
    <property type="molecule type" value="Genomic_DNA"/>
</dbReference>
<dbReference type="Pfam" id="PF04773">
    <property type="entry name" value="FecR"/>
    <property type="match status" value="1"/>
</dbReference>
<keyword evidence="5" id="KW-1185">Reference proteome</keyword>
<dbReference type="InterPro" id="IPR012373">
    <property type="entry name" value="Ferrdict_sens_TM"/>
</dbReference>
<feature type="transmembrane region" description="Helical" evidence="1">
    <location>
        <begin position="76"/>
        <end position="95"/>
    </location>
</feature>
<reference evidence="5" key="1">
    <citation type="submission" date="2015-01" db="EMBL/GenBank/DDBJ databases">
        <title>Flavisolibacter sp./LCS9/ whole genome sequencing.</title>
        <authorList>
            <person name="Kim M.K."/>
            <person name="Srinivasan S."/>
            <person name="Lee J.-J."/>
        </authorList>
    </citation>
    <scope>NUCLEOTIDE SEQUENCE [LARGE SCALE GENOMIC DNA]</scope>
    <source>
        <strain evidence="5">LCS9</strain>
    </source>
</reference>
<evidence type="ECO:0000256" key="1">
    <source>
        <dbReference type="SAM" id="Phobius"/>
    </source>
</evidence>
<organism evidence="4 5">
    <name type="scientific">Flavisolibacter tropicus</name>
    <dbReference type="NCBI Taxonomy" id="1492898"/>
    <lineage>
        <taxon>Bacteria</taxon>
        <taxon>Pseudomonadati</taxon>
        <taxon>Bacteroidota</taxon>
        <taxon>Chitinophagia</taxon>
        <taxon>Chitinophagales</taxon>
        <taxon>Chitinophagaceae</taxon>
        <taxon>Flavisolibacter</taxon>
    </lineage>
</organism>
<feature type="domain" description="FecR protein" evidence="2">
    <location>
        <begin position="106"/>
        <end position="198"/>
    </location>
</feature>
<reference evidence="4 5" key="2">
    <citation type="journal article" date="2016" name="Int. J. Syst. Evol. Microbiol.">
        <title>Flavisolibacter tropicus sp. nov., isolated from tropical soil.</title>
        <authorList>
            <person name="Lee J.J."/>
            <person name="Kang M.S."/>
            <person name="Kim G.S."/>
            <person name="Lee C.S."/>
            <person name="Lim S."/>
            <person name="Lee J."/>
            <person name="Roh S.H."/>
            <person name="Kang H."/>
            <person name="Ha J.M."/>
            <person name="Bae S."/>
            <person name="Jung H.Y."/>
            <person name="Kim M.K."/>
        </authorList>
    </citation>
    <scope>NUCLEOTIDE SEQUENCE [LARGE SCALE GENOMIC DNA]</scope>
    <source>
        <strain evidence="4 5">LCS9</strain>
    </source>
</reference>
<keyword evidence="1" id="KW-0812">Transmembrane</keyword>
<dbReference type="STRING" id="1492898.SY85_18125"/>
<dbReference type="Gene3D" id="2.60.120.1440">
    <property type="match status" value="1"/>
</dbReference>